<evidence type="ECO:0000256" key="1">
    <source>
        <dbReference type="SAM" id="Coils"/>
    </source>
</evidence>
<evidence type="ECO:0000313" key="4">
    <source>
        <dbReference type="Proteomes" id="UP000014500"/>
    </source>
</evidence>
<reference evidence="4" key="1">
    <citation type="submission" date="2011-05" db="EMBL/GenBank/DDBJ databases">
        <authorList>
            <person name="Richards S.R."/>
            <person name="Qu J."/>
            <person name="Jiang H."/>
            <person name="Jhangiani S.N."/>
            <person name="Agravi P."/>
            <person name="Goodspeed R."/>
            <person name="Gross S."/>
            <person name="Mandapat C."/>
            <person name="Jackson L."/>
            <person name="Mathew T."/>
            <person name="Pu L."/>
            <person name="Thornton R."/>
            <person name="Saada N."/>
            <person name="Wilczek-Boney K.B."/>
            <person name="Lee S."/>
            <person name="Kovar C."/>
            <person name="Wu Y."/>
            <person name="Scherer S.E."/>
            <person name="Worley K.C."/>
            <person name="Muzny D.M."/>
            <person name="Gibbs R."/>
        </authorList>
    </citation>
    <scope>NUCLEOTIDE SEQUENCE</scope>
    <source>
        <strain evidence="4">Brora</strain>
    </source>
</reference>
<proteinExistence type="predicted"/>
<dbReference type="EnsemblMetazoa" id="SMAR007545-RA">
    <property type="protein sequence ID" value="SMAR007545-PA"/>
    <property type="gene ID" value="SMAR007545"/>
</dbReference>
<protein>
    <submittedName>
        <fullName evidence="3">Uncharacterized protein</fullName>
    </submittedName>
</protein>
<accession>T1J1X1</accession>
<organism evidence="3 4">
    <name type="scientific">Strigamia maritima</name>
    <name type="common">European centipede</name>
    <name type="synonym">Geophilus maritimus</name>
    <dbReference type="NCBI Taxonomy" id="126957"/>
    <lineage>
        <taxon>Eukaryota</taxon>
        <taxon>Metazoa</taxon>
        <taxon>Ecdysozoa</taxon>
        <taxon>Arthropoda</taxon>
        <taxon>Myriapoda</taxon>
        <taxon>Chilopoda</taxon>
        <taxon>Pleurostigmophora</taxon>
        <taxon>Geophilomorpha</taxon>
        <taxon>Linotaeniidae</taxon>
        <taxon>Strigamia</taxon>
    </lineage>
</organism>
<feature type="compositionally biased region" description="Polar residues" evidence="2">
    <location>
        <begin position="428"/>
        <end position="448"/>
    </location>
</feature>
<dbReference type="Proteomes" id="UP000014500">
    <property type="component" value="Unassembled WGS sequence"/>
</dbReference>
<feature type="compositionally biased region" description="Basic and acidic residues" evidence="2">
    <location>
        <begin position="543"/>
        <end position="554"/>
    </location>
</feature>
<dbReference type="AlphaFoldDB" id="T1J1X1"/>
<feature type="region of interest" description="Disordered" evidence="2">
    <location>
        <begin position="534"/>
        <end position="554"/>
    </location>
</feature>
<feature type="coiled-coil region" evidence="1">
    <location>
        <begin position="137"/>
        <end position="164"/>
    </location>
</feature>
<feature type="region of interest" description="Disordered" evidence="2">
    <location>
        <begin position="416"/>
        <end position="469"/>
    </location>
</feature>
<keyword evidence="4" id="KW-1185">Reference proteome</keyword>
<name>T1J1X1_STRMM</name>
<evidence type="ECO:0000256" key="2">
    <source>
        <dbReference type="SAM" id="MobiDB-lite"/>
    </source>
</evidence>
<dbReference type="EMBL" id="JH431790">
    <property type="status" value="NOT_ANNOTATED_CDS"/>
    <property type="molecule type" value="Genomic_DNA"/>
</dbReference>
<keyword evidence="1" id="KW-0175">Coiled coil</keyword>
<feature type="region of interest" description="Disordered" evidence="2">
    <location>
        <begin position="68"/>
        <end position="111"/>
    </location>
</feature>
<feature type="compositionally biased region" description="Polar residues" evidence="2">
    <location>
        <begin position="589"/>
        <end position="598"/>
    </location>
</feature>
<feature type="compositionally biased region" description="Basic and acidic residues" evidence="2">
    <location>
        <begin position="455"/>
        <end position="469"/>
    </location>
</feature>
<evidence type="ECO:0000313" key="3">
    <source>
        <dbReference type="EnsemblMetazoa" id="SMAR007545-PA"/>
    </source>
</evidence>
<feature type="coiled-coil region" evidence="1">
    <location>
        <begin position="5"/>
        <end position="32"/>
    </location>
</feature>
<sequence>MCKSKNAETAKIALLKRDLNKLNKSNDERKDKEKSTLLRTVLFDTDNKLKTKNGMIKISSRTSPVKYLGKPVTTPAPKNYDNMTPKWDKNTLSSRSRQRSPTSSDSSPIRRIGRCANKLQSIYNGSENQGSMNNQRLDKLIEILKKLSTALDALETKVSAKVDEEGDKPKLDSIGNVGAFNEQLLSEFCRLVNLFQNVTQQLDKERNLREQLSLEVVRQGNLIEELSVIEHHQSQPNSERITKHKTRGELLGPETCRVRRDGEKPINYMKYITKGSISLPSILEQPMKAFAPSPDSNVRPTANQISPLNEHQSRKRSNLAIAVSRSQLVASGEEMAAIISTVCSTDRCEMRGAPLANATSLTYIVEDTHQSAIMLTLPQQRDTRHFEAGSMSSLSERKSKDFILLEMNASWLPDTKTLRRSSPHDWKNSSLTNSSAIGGHQWSSQEPMPQTPPPSREHSPLSGKLKDGSEVSDILDDENCQLITDCRAPFPYDDSPTPMTLDLFQESTDMSEMSCHTLENDRESNVIMSSSAEGEFMSDSEPSEVKVDSQPTETKRRLDMEELLSKLEALQTHYMSAHIKLQSLVDRSPATNSPTMDNDVSRDLTPRCHQKSG</sequence>
<reference evidence="3" key="2">
    <citation type="submission" date="2015-02" db="UniProtKB">
        <authorList>
            <consortium name="EnsemblMetazoa"/>
        </authorList>
    </citation>
    <scope>IDENTIFICATION</scope>
</reference>
<feature type="region of interest" description="Disordered" evidence="2">
    <location>
        <begin position="582"/>
        <end position="613"/>
    </location>
</feature>
<dbReference type="HOGENOM" id="CLU_445740_0_0_1"/>
<feature type="compositionally biased region" description="Low complexity" evidence="2">
    <location>
        <begin position="93"/>
        <end position="110"/>
    </location>
</feature>